<keyword evidence="2" id="KW-1185">Reference proteome</keyword>
<reference evidence="2" key="1">
    <citation type="submission" date="2014-08" db="EMBL/GenBank/DDBJ databases">
        <authorList>
            <person name="Moulin L."/>
        </authorList>
    </citation>
    <scope>NUCLEOTIDE SEQUENCE [LARGE SCALE GENOMIC DNA]</scope>
</reference>
<name>A0A090E2L2_MESPL</name>
<dbReference type="AlphaFoldDB" id="A0A090E2L2"/>
<evidence type="ECO:0000313" key="2">
    <source>
        <dbReference type="Proteomes" id="UP000045285"/>
    </source>
</evidence>
<sequence>MNATGRRSPQPPKRFSGRLAALVGCGCCLIAIAIASVASVTSSAARDPGSLAVNTAGKEQRIAPGPGIASACKGQSWGHESRECLAAILNRTQSGRQRPIRIIADDGDDSQAQ</sequence>
<dbReference type="EMBL" id="CCMZ01000034">
    <property type="protein sequence ID" value="CDX23664.1"/>
    <property type="molecule type" value="Genomic_DNA"/>
</dbReference>
<proteinExistence type="predicted"/>
<dbReference type="Proteomes" id="UP000045285">
    <property type="component" value="Unassembled WGS sequence"/>
</dbReference>
<gene>
    <name evidence="1" type="ORF">MPL3356_40490</name>
</gene>
<accession>A0A090E2L2</accession>
<organism evidence="1 2">
    <name type="scientific">Mesorhizobium plurifarium</name>
    <dbReference type="NCBI Taxonomy" id="69974"/>
    <lineage>
        <taxon>Bacteria</taxon>
        <taxon>Pseudomonadati</taxon>
        <taxon>Pseudomonadota</taxon>
        <taxon>Alphaproteobacteria</taxon>
        <taxon>Hyphomicrobiales</taxon>
        <taxon>Phyllobacteriaceae</taxon>
        <taxon>Mesorhizobium</taxon>
    </lineage>
</organism>
<dbReference type="STRING" id="69974.MPLDJ20_190057"/>
<protein>
    <submittedName>
        <fullName evidence="1">Uncharacterized protein</fullName>
    </submittedName>
</protein>
<evidence type="ECO:0000313" key="1">
    <source>
        <dbReference type="EMBL" id="CDX23664.1"/>
    </source>
</evidence>